<evidence type="ECO:0000256" key="1">
    <source>
        <dbReference type="ARBA" id="ARBA00022963"/>
    </source>
</evidence>
<dbReference type="SUPFAM" id="SSF53474">
    <property type="entry name" value="alpha/beta-Hydrolases"/>
    <property type="match status" value="1"/>
</dbReference>
<dbReference type="OrthoDB" id="5490537at2"/>
<dbReference type="RefSeq" id="WP_141199917.1">
    <property type="nucleotide sequence ID" value="NZ_CP041186.1"/>
</dbReference>
<keyword evidence="4" id="KW-0378">Hydrolase</keyword>
<dbReference type="EMBL" id="CP041186">
    <property type="protein sequence ID" value="QDG53461.1"/>
    <property type="molecule type" value="Genomic_DNA"/>
</dbReference>
<gene>
    <name evidence="4" type="ORF">FIV42_22760</name>
</gene>
<evidence type="ECO:0000256" key="2">
    <source>
        <dbReference type="ARBA" id="ARBA00023098"/>
    </source>
</evidence>
<reference evidence="4 5" key="1">
    <citation type="submission" date="2019-06" db="EMBL/GenBank/DDBJ databases">
        <title>Persicimonas caeni gen. nov., sp. nov., a predatory bacterium isolated from solar saltern.</title>
        <authorList>
            <person name="Wang S."/>
        </authorList>
    </citation>
    <scope>NUCLEOTIDE SEQUENCE [LARGE SCALE GENOMIC DNA]</scope>
    <source>
        <strain evidence="4 5">YN101</strain>
    </source>
</reference>
<feature type="domain" description="AB hydrolase-1" evidence="3">
    <location>
        <begin position="53"/>
        <end position="162"/>
    </location>
</feature>
<keyword evidence="1" id="KW-0442">Lipid degradation</keyword>
<dbReference type="Pfam" id="PF00561">
    <property type="entry name" value="Abhydrolase_1"/>
    <property type="match status" value="1"/>
</dbReference>
<proteinExistence type="predicted"/>
<evidence type="ECO:0000313" key="4">
    <source>
        <dbReference type="EMBL" id="QDG53461.1"/>
    </source>
</evidence>
<name>A0A4Y6PYR2_PERCE</name>
<dbReference type="Proteomes" id="UP000315995">
    <property type="component" value="Chromosome"/>
</dbReference>
<keyword evidence="2" id="KW-0443">Lipid metabolism</keyword>
<accession>A0A4Y6PYR2</accession>
<accession>A0A5B8Y9M5</accession>
<evidence type="ECO:0000259" key="3">
    <source>
        <dbReference type="Pfam" id="PF00561"/>
    </source>
</evidence>
<sequence length="340" mass="38314">MIHTLQQLLDRPRPWRHLHHPPALAERHEVTTRDGLRLHLRRVRRLDAKPDRPAVMLLHGLAANHRGLHFGERSLAEWLADRGFDVWLPELRGHGDSDFERYDWRIDHYLEHDIPAILEGIRRLADVDLVHWVGHSMGGVLLMCYGILQPEAPIARGVAVGSALDYSVGETGFKQLLKIRGIIERMGSIPYGMFMHLIAPAMGRGLRPLEVFNVWPSNIEPEMLRALHATCFHAIPTSLLGSLATTFEPDGLSLQNGFRFVPNAPEFPFPIRLLAGSKDAQVSVDAIVHTADLLGDNAEAIVHGPERGDNDHYGHWDLLIGRRAPIETWPSIAHWLESDD</sequence>
<dbReference type="InterPro" id="IPR029058">
    <property type="entry name" value="AB_hydrolase_fold"/>
</dbReference>
<protein>
    <submittedName>
        <fullName evidence="4">Alpha/beta hydrolase</fullName>
    </submittedName>
</protein>
<keyword evidence="5" id="KW-1185">Reference proteome</keyword>
<dbReference type="AlphaFoldDB" id="A0A4Y6PYR2"/>
<dbReference type="Gene3D" id="3.40.50.1820">
    <property type="entry name" value="alpha/beta hydrolase"/>
    <property type="match status" value="1"/>
</dbReference>
<dbReference type="GO" id="GO:0016042">
    <property type="term" value="P:lipid catabolic process"/>
    <property type="evidence" value="ECO:0007669"/>
    <property type="project" value="UniProtKB-KW"/>
</dbReference>
<organism evidence="4 5">
    <name type="scientific">Persicimonas caeni</name>
    <dbReference type="NCBI Taxonomy" id="2292766"/>
    <lineage>
        <taxon>Bacteria</taxon>
        <taxon>Deltaproteobacteria</taxon>
        <taxon>Bradymonadales</taxon>
        <taxon>Bradymonadaceae</taxon>
        <taxon>Persicimonas</taxon>
    </lineage>
</organism>
<evidence type="ECO:0000313" key="5">
    <source>
        <dbReference type="Proteomes" id="UP000315995"/>
    </source>
</evidence>
<dbReference type="InterPro" id="IPR000073">
    <property type="entry name" value="AB_hydrolase_1"/>
</dbReference>
<dbReference type="PANTHER" id="PTHR11005">
    <property type="entry name" value="LYSOSOMAL ACID LIPASE-RELATED"/>
    <property type="match status" value="1"/>
</dbReference>
<dbReference type="GO" id="GO:0016787">
    <property type="term" value="F:hydrolase activity"/>
    <property type="evidence" value="ECO:0007669"/>
    <property type="project" value="UniProtKB-KW"/>
</dbReference>